<evidence type="ECO:0000259" key="1">
    <source>
        <dbReference type="Pfam" id="PF04324"/>
    </source>
</evidence>
<dbReference type="EMBL" id="CP000885">
    <property type="protein sequence ID" value="ABX42177.1"/>
    <property type="molecule type" value="Genomic_DNA"/>
</dbReference>
<sequence length="71" mass="7805">MSEENQDILDKYTKVCICKAISKSTMKKVIKDGADTLQKVQKATSAGSGSCGGRRCTPKILQLLEENKQEQ</sequence>
<dbReference type="Pfam" id="PF04324">
    <property type="entry name" value="Fer2_BFD"/>
    <property type="match status" value="1"/>
</dbReference>
<dbReference type="Gene3D" id="1.10.10.1100">
    <property type="entry name" value="BFD-like [2Fe-2S]-binding domain"/>
    <property type="match status" value="1"/>
</dbReference>
<dbReference type="RefSeq" id="WP_012199831.1">
    <property type="nucleotide sequence ID" value="NC_010001.1"/>
</dbReference>
<dbReference type="OrthoDB" id="1629586at2"/>
<gene>
    <name evidence="2" type="ordered locus">Cphy_1808</name>
</gene>
<name>A9KSE5_LACP7</name>
<accession>A9KSE5</accession>
<proteinExistence type="predicted"/>
<dbReference type="KEGG" id="cpy:Cphy_1808"/>
<dbReference type="Proteomes" id="UP000000370">
    <property type="component" value="Chromosome"/>
</dbReference>
<dbReference type="HOGENOM" id="CLU_159205_4_0_9"/>
<evidence type="ECO:0000313" key="3">
    <source>
        <dbReference type="Proteomes" id="UP000000370"/>
    </source>
</evidence>
<dbReference type="AlphaFoldDB" id="A9KSE5"/>
<feature type="domain" description="BFD-like [2Fe-2S]-binding" evidence="1">
    <location>
        <begin position="15"/>
        <end position="66"/>
    </location>
</feature>
<protein>
    <submittedName>
        <fullName evidence="2">BFD domain protein (2Fe-2S)-binding domain protein</fullName>
    </submittedName>
</protein>
<reference evidence="3" key="1">
    <citation type="submission" date="2007-11" db="EMBL/GenBank/DDBJ databases">
        <title>Complete genome sequence of Clostridium phytofermentans ISDg.</title>
        <authorList>
            <person name="Leschine S.B."/>
            <person name="Warnick T.A."/>
            <person name="Blanchard J.L."/>
            <person name="Schnell D.J."/>
            <person name="Petit E.L."/>
            <person name="LaTouf W.G."/>
            <person name="Copeland A."/>
            <person name="Lucas S."/>
            <person name="Lapidus A."/>
            <person name="Barry K."/>
            <person name="Glavina del Rio T."/>
            <person name="Dalin E."/>
            <person name="Tice H."/>
            <person name="Pitluck S."/>
            <person name="Kiss H."/>
            <person name="Brettin T."/>
            <person name="Bruce D."/>
            <person name="Detter J.C."/>
            <person name="Han C."/>
            <person name="Kuske C."/>
            <person name="Schmutz J."/>
            <person name="Larimer F."/>
            <person name="Land M."/>
            <person name="Hauser L."/>
            <person name="Kyrpides N."/>
            <person name="Kim E.A."/>
            <person name="Richardson P."/>
        </authorList>
    </citation>
    <scope>NUCLEOTIDE SEQUENCE [LARGE SCALE GENOMIC DNA]</scope>
    <source>
        <strain evidence="3">ATCC 700394 / DSM 18823 / ISDg</strain>
    </source>
</reference>
<dbReference type="InterPro" id="IPR007419">
    <property type="entry name" value="BFD-like_2Fe2S-bd_dom"/>
</dbReference>
<dbReference type="STRING" id="357809.Cphy_1808"/>
<dbReference type="eggNOG" id="COG1251">
    <property type="taxonomic scope" value="Bacteria"/>
</dbReference>
<evidence type="ECO:0000313" key="2">
    <source>
        <dbReference type="EMBL" id="ABX42177.1"/>
    </source>
</evidence>
<dbReference type="InterPro" id="IPR041854">
    <property type="entry name" value="BFD-like_2Fe2S-bd_dom_sf"/>
</dbReference>
<keyword evidence="3" id="KW-1185">Reference proteome</keyword>
<organism evidence="2 3">
    <name type="scientific">Lachnoclostridium phytofermentans (strain ATCC 700394 / DSM 18823 / ISDg)</name>
    <name type="common">Clostridium phytofermentans</name>
    <dbReference type="NCBI Taxonomy" id="357809"/>
    <lineage>
        <taxon>Bacteria</taxon>
        <taxon>Bacillati</taxon>
        <taxon>Bacillota</taxon>
        <taxon>Clostridia</taxon>
        <taxon>Lachnospirales</taxon>
        <taxon>Lachnospiraceae</taxon>
    </lineage>
</organism>